<keyword evidence="1" id="KW-0472">Membrane</keyword>
<keyword evidence="1" id="KW-1133">Transmembrane helix</keyword>
<accession>A0A5B7G923</accession>
<dbReference type="Proteomes" id="UP000324222">
    <property type="component" value="Unassembled WGS sequence"/>
</dbReference>
<keyword evidence="3" id="KW-1185">Reference proteome</keyword>
<sequence>MNFLHIHGSSFSIPDVPVPFLNLHLKSVHRGQVKNKTFDTIQESRDAGPNERCSDLFSLVGARSAVVVVAVVVALMAVVLVVWRMEITE</sequence>
<name>A0A5B7G923_PORTR</name>
<dbReference type="AlphaFoldDB" id="A0A5B7G923"/>
<dbReference type="EMBL" id="VSRR010011763">
    <property type="protein sequence ID" value="MPC53608.1"/>
    <property type="molecule type" value="Genomic_DNA"/>
</dbReference>
<organism evidence="2 3">
    <name type="scientific">Portunus trituberculatus</name>
    <name type="common">Swimming crab</name>
    <name type="synonym">Neptunus trituberculatus</name>
    <dbReference type="NCBI Taxonomy" id="210409"/>
    <lineage>
        <taxon>Eukaryota</taxon>
        <taxon>Metazoa</taxon>
        <taxon>Ecdysozoa</taxon>
        <taxon>Arthropoda</taxon>
        <taxon>Crustacea</taxon>
        <taxon>Multicrustacea</taxon>
        <taxon>Malacostraca</taxon>
        <taxon>Eumalacostraca</taxon>
        <taxon>Eucarida</taxon>
        <taxon>Decapoda</taxon>
        <taxon>Pleocyemata</taxon>
        <taxon>Brachyura</taxon>
        <taxon>Eubrachyura</taxon>
        <taxon>Portunoidea</taxon>
        <taxon>Portunidae</taxon>
        <taxon>Portuninae</taxon>
        <taxon>Portunus</taxon>
    </lineage>
</organism>
<proteinExistence type="predicted"/>
<gene>
    <name evidence="2" type="ORF">E2C01_047509</name>
</gene>
<evidence type="ECO:0000256" key="1">
    <source>
        <dbReference type="SAM" id="Phobius"/>
    </source>
</evidence>
<reference evidence="2 3" key="1">
    <citation type="submission" date="2019-05" db="EMBL/GenBank/DDBJ databases">
        <title>Another draft genome of Portunus trituberculatus and its Hox gene families provides insights of decapod evolution.</title>
        <authorList>
            <person name="Jeong J.-H."/>
            <person name="Song I."/>
            <person name="Kim S."/>
            <person name="Choi T."/>
            <person name="Kim D."/>
            <person name="Ryu S."/>
            <person name="Kim W."/>
        </authorList>
    </citation>
    <scope>NUCLEOTIDE SEQUENCE [LARGE SCALE GENOMIC DNA]</scope>
    <source>
        <tissue evidence="2">Muscle</tissue>
    </source>
</reference>
<keyword evidence="1" id="KW-0812">Transmembrane</keyword>
<evidence type="ECO:0000313" key="3">
    <source>
        <dbReference type="Proteomes" id="UP000324222"/>
    </source>
</evidence>
<protein>
    <submittedName>
        <fullName evidence="2">Uncharacterized protein</fullName>
    </submittedName>
</protein>
<evidence type="ECO:0000313" key="2">
    <source>
        <dbReference type="EMBL" id="MPC53608.1"/>
    </source>
</evidence>
<feature type="transmembrane region" description="Helical" evidence="1">
    <location>
        <begin position="64"/>
        <end position="83"/>
    </location>
</feature>
<comment type="caution">
    <text evidence="2">The sequence shown here is derived from an EMBL/GenBank/DDBJ whole genome shotgun (WGS) entry which is preliminary data.</text>
</comment>